<reference evidence="3" key="3">
    <citation type="submission" date="2018-07" db="EMBL/GenBank/DDBJ databases">
        <authorList>
            <person name="Quirk P.G."/>
            <person name="Krulwich T.A."/>
        </authorList>
    </citation>
    <scope>NUCLEOTIDE SEQUENCE</scope>
    <source>
        <strain evidence="3">96224</strain>
    </source>
</reference>
<feature type="compositionally biased region" description="Basic and acidic residues" evidence="1">
    <location>
        <begin position="114"/>
        <end position="130"/>
    </location>
</feature>
<organism evidence="3">
    <name type="scientific">Blumeria graminis f. sp. tritici 96224</name>
    <dbReference type="NCBI Taxonomy" id="1268274"/>
    <lineage>
        <taxon>Eukaryota</taxon>
        <taxon>Fungi</taxon>
        <taxon>Dikarya</taxon>
        <taxon>Ascomycota</taxon>
        <taxon>Pezizomycotina</taxon>
        <taxon>Leotiomycetes</taxon>
        <taxon>Erysiphales</taxon>
        <taxon>Erysiphaceae</taxon>
        <taxon>Blumeria</taxon>
    </lineage>
</organism>
<dbReference type="EMBL" id="UIGY01000184">
    <property type="protein sequence ID" value="SUZ12516.1"/>
    <property type="molecule type" value="Genomic_DNA"/>
</dbReference>
<reference evidence="4" key="1">
    <citation type="journal article" date="2013" name="Nat. Genet.">
        <title>The wheat powdery mildew genome shows the unique evolution of an obligate biotroph.</title>
        <authorList>
            <person name="Wicker T."/>
            <person name="Oberhaensli S."/>
            <person name="Parlange F."/>
            <person name="Buchmann J.P."/>
            <person name="Shatalina M."/>
            <person name="Roffler S."/>
            <person name="Ben-David R."/>
            <person name="Dolezel J."/>
            <person name="Simkova H."/>
            <person name="Schulze-Lefert P."/>
            <person name="Spanu P.D."/>
            <person name="Bruggmann R."/>
            <person name="Amselem J."/>
            <person name="Quesneville H."/>
            <person name="Ver Loren van Themaat E."/>
            <person name="Paape T."/>
            <person name="Shimizu K.K."/>
            <person name="Keller B."/>
        </authorList>
    </citation>
    <scope>NUCLEOTIDE SEQUENCE [LARGE SCALE GENOMIC DNA]</scope>
    <source>
        <strain evidence="4">96224</strain>
    </source>
</reference>
<dbReference type="AlphaFoldDB" id="A0A061HE82"/>
<dbReference type="EMBL" id="KE375135">
    <property type="protein sequence ID" value="EPQ63018.1"/>
    <property type="molecule type" value="Genomic_DNA"/>
</dbReference>
<protein>
    <submittedName>
        <fullName evidence="3">Bgt-3476</fullName>
    </submittedName>
</protein>
<feature type="compositionally biased region" description="Polar residues" evidence="1">
    <location>
        <begin position="101"/>
        <end position="113"/>
    </location>
</feature>
<feature type="region of interest" description="Disordered" evidence="1">
    <location>
        <begin position="101"/>
        <end position="137"/>
    </location>
</feature>
<reference evidence="2" key="2">
    <citation type="submission" date="2013-01" db="EMBL/GenBank/DDBJ databases">
        <title>The wheat powdery mildew genome reveals unique evolution of an obligate biotroph.</title>
        <authorList>
            <person name="Oberhaensli S."/>
            <person name="Wicker T."/>
            <person name="Keller B."/>
        </authorList>
    </citation>
    <scope>NUCLEOTIDE SEQUENCE</scope>
    <source>
        <strain evidence="2">96224</strain>
    </source>
</reference>
<dbReference type="HOGENOM" id="CLU_097996_0_0_1"/>
<name>A0A061HE82_BLUGR</name>
<dbReference type="Proteomes" id="UP000053110">
    <property type="component" value="Unassembled WGS sequence"/>
</dbReference>
<gene>
    <name evidence="2" type="ORF">BGT96224_3476</name>
    <name evidence="3" type="ORF">BGT96224V2_LOCUS5689</name>
</gene>
<evidence type="ECO:0000313" key="3">
    <source>
        <dbReference type="EMBL" id="SUZ12516.1"/>
    </source>
</evidence>
<evidence type="ECO:0000313" key="2">
    <source>
        <dbReference type="EMBL" id="EPQ63018.1"/>
    </source>
</evidence>
<evidence type="ECO:0000256" key="1">
    <source>
        <dbReference type="SAM" id="MobiDB-lite"/>
    </source>
</evidence>
<proteinExistence type="predicted"/>
<accession>A0A061HE82</accession>
<sequence>MTSSIGEPATPVRVPKSISNYTTSTLDPEMRSSVNSRLLADGHISKIHDTLLHALHASHTNWPTLIQRRALSLLRSGECTTFHEVLERVLKDIHADTINTRSSSEVTRTNPTRNGHDGTDKNTRSTDKNRAKSGVDSIISTEKGHGLAVPLKVVEEGLKVTRECLEIVCELDS</sequence>
<evidence type="ECO:0000313" key="4">
    <source>
        <dbReference type="Proteomes" id="UP000053110"/>
    </source>
</evidence>
<dbReference type="OrthoDB" id="5355007at2759"/>